<dbReference type="AlphaFoldDB" id="A0A0A1DNZ7"/>
<gene>
    <name evidence="1" type="ORF">KR76_18595</name>
</gene>
<dbReference type="eggNOG" id="ENOG502ZK33">
    <property type="taxonomic scope" value="Bacteria"/>
</dbReference>
<dbReference type="EMBL" id="CP009896">
    <property type="protein sequence ID" value="AIY18278.2"/>
    <property type="molecule type" value="Genomic_DNA"/>
</dbReference>
<organism evidence="1 2">
    <name type="scientific">Nocardioides simplex</name>
    <name type="common">Arthrobacter simplex</name>
    <dbReference type="NCBI Taxonomy" id="2045"/>
    <lineage>
        <taxon>Bacteria</taxon>
        <taxon>Bacillati</taxon>
        <taxon>Actinomycetota</taxon>
        <taxon>Actinomycetes</taxon>
        <taxon>Propionibacteriales</taxon>
        <taxon>Nocardioidaceae</taxon>
        <taxon>Pimelobacter</taxon>
    </lineage>
</organism>
<name>A0A0A1DNZ7_NOCSI</name>
<sequence length="175" mass="19505">MLVSSSTGASYGVAFSMTDRKGKWGAFKAGQSKHTQSSWGFKWTPSAKSRSYRKGVEYGLFETTCARGCVKCQRQWIPIGETGGTGANTKGVNRPTWTKCAPVVKGQWWRDRSDGRAYDYNAGVKFAEVIGIDLSVNRQYNRSQKLVYHLKKARRMCGSDGVWASKASKVMARLR</sequence>
<dbReference type="HOGENOM" id="CLU_1576874_0_0_11"/>
<keyword evidence="2" id="KW-1185">Reference proteome</keyword>
<evidence type="ECO:0000313" key="1">
    <source>
        <dbReference type="EMBL" id="AIY18278.2"/>
    </source>
</evidence>
<proteinExistence type="predicted"/>
<accession>A0A0A1DNZ7</accession>
<reference evidence="1 2" key="1">
    <citation type="journal article" date="2015" name="Genome Announc.">
        <title>Complete Genome Sequence of Steroid-Transforming Nocardioides simplex VKM Ac-2033D.</title>
        <authorList>
            <person name="Shtratnikova V.Y."/>
            <person name="Schelkunov M.I."/>
            <person name="Pekov Y.A."/>
            <person name="Fokina V.V."/>
            <person name="Logacheva M.D."/>
            <person name="Sokolov S.L."/>
            <person name="Bragin E.Y."/>
            <person name="Ashapkin V.V."/>
            <person name="Donova M.V."/>
        </authorList>
    </citation>
    <scope>NUCLEOTIDE SEQUENCE [LARGE SCALE GENOMIC DNA]</scope>
    <source>
        <strain evidence="1 2">VKM Ac-2033D</strain>
    </source>
</reference>
<evidence type="ECO:0000313" key="2">
    <source>
        <dbReference type="Proteomes" id="UP000030300"/>
    </source>
</evidence>
<protein>
    <submittedName>
        <fullName evidence="1">Uncharacterized protein</fullName>
    </submittedName>
</protein>
<dbReference type="Proteomes" id="UP000030300">
    <property type="component" value="Chromosome"/>
</dbReference>
<dbReference type="KEGG" id="psim:KR76_18595"/>